<proteinExistence type="inferred from homology"/>
<dbReference type="InterPro" id="IPR011990">
    <property type="entry name" value="TPR-like_helical_dom_sf"/>
</dbReference>
<comment type="caution">
    <text evidence="5">The sequence shown here is derived from an EMBL/GenBank/DDBJ whole genome shotgun (WGS) entry which is preliminary data.</text>
</comment>
<name>A0A7J6MAH7_PERCH</name>
<feature type="non-terminal residue" evidence="5">
    <location>
        <position position="364"/>
    </location>
</feature>
<protein>
    <recommendedName>
        <fullName evidence="2">Tetratricopeptide repeat protein 38</fullName>
    </recommendedName>
</protein>
<keyword evidence="4" id="KW-0802">TPR repeat</keyword>
<dbReference type="OrthoDB" id="411507at2759"/>
<dbReference type="AlphaFoldDB" id="A0A7J6MAH7"/>
<accession>A0A7J6MAH7</accession>
<sequence length="364" mass="41363">DLGVTASLLAVDYFAWSKQTDKAKTLLRTAEGLVNLNANRPRYISSLLKAYQACVDSADYLTAYGHFYRSWETSPDQDDLFPLKRAHVMALKCGRSDLIYDAISKLYEMHNNQFPIPYMAGMVSFGLEQIGDYTGAERVAREGYDGCDGVTDDDIWLDHALAHSLYFQGKDRQKDAIEFFEKYHQSWETRRDMLHPFIYTHCFWHWALVLVETGDLRGALRIFDTNLWWKGREASEGMFTADNLMDEQVLVNALGLLWKLQSRQADDVSPIDLKPRWKSVASVARAAPSWLAHVDSLLDILLIRGLIEADFLEDASVLVGSIKAEKSEVMFKVAEAVYGCCLSNMLTVIRYNFGDLPVRLSRTA</sequence>
<evidence type="ECO:0000256" key="2">
    <source>
        <dbReference type="ARBA" id="ARBA00019992"/>
    </source>
</evidence>
<keyword evidence="6" id="KW-1185">Reference proteome</keyword>
<dbReference type="Gene3D" id="1.25.40.10">
    <property type="entry name" value="Tetratricopeptide repeat domain"/>
    <property type="match status" value="1"/>
</dbReference>
<evidence type="ECO:0000256" key="3">
    <source>
        <dbReference type="ARBA" id="ARBA00022737"/>
    </source>
</evidence>
<evidence type="ECO:0000256" key="1">
    <source>
        <dbReference type="ARBA" id="ARBA00005857"/>
    </source>
</evidence>
<dbReference type="PANTHER" id="PTHR16263:SF4">
    <property type="entry name" value="TETRATRICOPEPTIDE REPEAT PROTEIN 38"/>
    <property type="match status" value="1"/>
</dbReference>
<evidence type="ECO:0000313" key="5">
    <source>
        <dbReference type="EMBL" id="KAF4668544.1"/>
    </source>
</evidence>
<dbReference type="EMBL" id="JAAPAO010000188">
    <property type="protein sequence ID" value="KAF4668544.1"/>
    <property type="molecule type" value="Genomic_DNA"/>
</dbReference>
<dbReference type="Proteomes" id="UP000591131">
    <property type="component" value="Unassembled WGS sequence"/>
</dbReference>
<comment type="similarity">
    <text evidence="1">Belongs to the TTC38 family.</text>
</comment>
<gene>
    <name evidence="5" type="ORF">FOL47_002963</name>
</gene>
<evidence type="ECO:0000256" key="4">
    <source>
        <dbReference type="ARBA" id="ARBA00022803"/>
    </source>
</evidence>
<keyword evidence="3" id="KW-0677">Repeat</keyword>
<dbReference type="InterPro" id="IPR033891">
    <property type="entry name" value="TTC38"/>
</dbReference>
<reference evidence="5 6" key="1">
    <citation type="submission" date="2020-04" db="EMBL/GenBank/DDBJ databases">
        <title>Perkinsus chesapeaki whole genome sequence.</title>
        <authorList>
            <person name="Bogema D.R."/>
        </authorList>
    </citation>
    <scope>NUCLEOTIDE SEQUENCE [LARGE SCALE GENOMIC DNA]</scope>
    <source>
        <strain evidence="5">ATCC PRA-425</strain>
    </source>
</reference>
<dbReference type="PANTHER" id="PTHR16263">
    <property type="entry name" value="TETRATRICOPEPTIDE REPEAT PROTEIN 38"/>
    <property type="match status" value="1"/>
</dbReference>
<evidence type="ECO:0000313" key="6">
    <source>
        <dbReference type="Proteomes" id="UP000591131"/>
    </source>
</evidence>
<organism evidence="5 6">
    <name type="scientific">Perkinsus chesapeaki</name>
    <name type="common">Clam parasite</name>
    <name type="synonym">Perkinsus andrewsi</name>
    <dbReference type="NCBI Taxonomy" id="330153"/>
    <lineage>
        <taxon>Eukaryota</taxon>
        <taxon>Sar</taxon>
        <taxon>Alveolata</taxon>
        <taxon>Perkinsozoa</taxon>
        <taxon>Perkinsea</taxon>
        <taxon>Perkinsida</taxon>
        <taxon>Perkinsidae</taxon>
        <taxon>Perkinsus</taxon>
    </lineage>
</organism>